<keyword evidence="9" id="KW-1278">Translocase</keyword>
<evidence type="ECO:0000256" key="4">
    <source>
        <dbReference type="ARBA" id="ARBA00022692"/>
    </source>
</evidence>
<dbReference type="Pfam" id="PF00702">
    <property type="entry name" value="Hydrolase"/>
    <property type="match status" value="1"/>
</dbReference>
<dbReference type="InterPro" id="IPR044492">
    <property type="entry name" value="P_typ_ATPase_HD_dom"/>
</dbReference>
<protein>
    <submittedName>
        <fullName evidence="16">Heavy metal translocating P-type ATPase</fullName>
    </submittedName>
</protein>
<evidence type="ECO:0000313" key="16">
    <source>
        <dbReference type="EMBL" id="MRX44409.1"/>
    </source>
</evidence>
<feature type="transmembrane region" description="Helical" evidence="13">
    <location>
        <begin position="355"/>
        <end position="379"/>
    </location>
</feature>
<dbReference type="EMBL" id="WKJD01000016">
    <property type="protein sequence ID" value="MRX44409.1"/>
    <property type="molecule type" value="Genomic_DNA"/>
</dbReference>
<evidence type="ECO:0000256" key="12">
    <source>
        <dbReference type="ARBA" id="ARBA00023136"/>
    </source>
</evidence>
<evidence type="ECO:0000259" key="15">
    <source>
        <dbReference type="Pfam" id="PF00122"/>
    </source>
</evidence>
<keyword evidence="5 13" id="KW-0479">Metal-binding</keyword>
<dbReference type="InterPro" id="IPR023214">
    <property type="entry name" value="HAD_sf"/>
</dbReference>
<dbReference type="SFLD" id="SFLDF00027">
    <property type="entry name" value="p-type_atpase"/>
    <property type="match status" value="1"/>
</dbReference>
<dbReference type="SUPFAM" id="SSF56784">
    <property type="entry name" value="HAD-like"/>
    <property type="match status" value="1"/>
</dbReference>
<keyword evidence="7" id="KW-0813">Transport</keyword>
<feature type="compositionally biased region" description="Basic and acidic residues" evidence="14">
    <location>
        <begin position="1"/>
        <end position="27"/>
    </location>
</feature>
<dbReference type="PRINTS" id="PR00119">
    <property type="entry name" value="CATATPASE"/>
</dbReference>
<dbReference type="InterPro" id="IPR023298">
    <property type="entry name" value="ATPase_P-typ_TM_dom_sf"/>
</dbReference>
<dbReference type="GO" id="GO:0055070">
    <property type="term" value="P:copper ion homeostasis"/>
    <property type="evidence" value="ECO:0007669"/>
    <property type="project" value="TreeGrafter"/>
</dbReference>
<evidence type="ECO:0000256" key="7">
    <source>
        <dbReference type="ARBA" id="ARBA00022796"/>
    </source>
</evidence>
<dbReference type="FunFam" id="2.70.150.10:FF:000020">
    <property type="entry name" value="Copper-exporting P-type ATPase A"/>
    <property type="match status" value="1"/>
</dbReference>
<dbReference type="GO" id="GO:0005886">
    <property type="term" value="C:plasma membrane"/>
    <property type="evidence" value="ECO:0007669"/>
    <property type="project" value="UniProtKB-SubCell"/>
</dbReference>
<dbReference type="Gene3D" id="3.40.50.1000">
    <property type="entry name" value="HAD superfamily/HAD-like"/>
    <property type="match status" value="1"/>
</dbReference>
<evidence type="ECO:0000256" key="8">
    <source>
        <dbReference type="ARBA" id="ARBA00022840"/>
    </source>
</evidence>
<comment type="similarity">
    <text evidence="2 13">Belongs to the cation transport ATPase (P-type) (TC 3.A.3) family. Type IB subfamily.</text>
</comment>
<keyword evidence="7" id="KW-0406">Ion transport</keyword>
<feature type="transmembrane region" description="Helical" evidence="13">
    <location>
        <begin position="81"/>
        <end position="103"/>
    </location>
</feature>
<keyword evidence="7" id="KW-0187">Copper transport</keyword>
<feature type="domain" description="P-type ATPase A" evidence="15">
    <location>
        <begin position="211"/>
        <end position="311"/>
    </location>
</feature>
<dbReference type="PANTHER" id="PTHR43520">
    <property type="entry name" value="ATP7, ISOFORM B"/>
    <property type="match status" value="1"/>
</dbReference>
<accession>A0A6L5R323</accession>
<dbReference type="Proteomes" id="UP000476511">
    <property type="component" value="Unassembled WGS sequence"/>
</dbReference>
<keyword evidence="10 13" id="KW-1133">Transmembrane helix</keyword>
<dbReference type="AlphaFoldDB" id="A0A6L5R323"/>
<organism evidence="16 17">
    <name type="scientific">Agromyces kandeliae</name>
    <dbReference type="NCBI Taxonomy" id="2666141"/>
    <lineage>
        <taxon>Bacteria</taxon>
        <taxon>Bacillati</taxon>
        <taxon>Actinomycetota</taxon>
        <taxon>Actinomycetes</taxon>
        <taxon>Micrococcales</taxon>
        <taxon>Microbacteriaceae</taxon>
        <taxon>Agromyces</taxon>
    </lineage>
</organism>
<dbReference type="Pfam" id="PF00122">
    <property type="entry name" value="E1-E2_ATPase"/>
    <property type="match status" value="1"/>
</dbReference>
<keyword evidence="3 13" id="KW-1003">Cell membrane</keyword>
<feature type="transmembrane region" description="Helical" evidence="13">
    <location>
        <begin position="176"/>
        <end position="193"/>
    </location>
</feature>
<evidence type="ECO:0000256" key="6">
    <source>
        <dbReference type="ARBA" id="ARBA00022741"/>
    </source>
</evidence>
<dbReference type="PRINTS" id="PR00120">
    <property type="entry name" value="HATPASE"/>
</dbReference>
<feature type="region of interest" description="Disordered" evidence="14">
    <location>
        <begin position="1"/>
        <end position="70"/>
    </location>
</feature>
<dbReference type="Gene3D" id="2.70.150.10">
    <property type="entry name" value="Calcium-transporting ATPase, cytoplasmic transduction domain A"/>
    <property type="match status" value="1"/>
</dbReference>
<feature type="transmembrane region" description="Helical" evidence="13">
    <location>
        <begin position="148"/>
        <end position="170"/>
    </location>
</feature>
<keyword evidence="11" id="KW-0186">Copper</keyword>
<reference evidence="16 17" key="1">
    <citation type="submission" date="2019-11" db="EMBL/GenBank/DDBJ databases">
        <title>Agromyces kandeliae sp. nov., isolated from mangrove soil.</title>
        <authorList>
            <person name="Wang R."/>
        </authorList>
    </citation>
    <scope>NUCLEOTIDE SEQUENCE [LARGE SCALE GENOMIC DNA]</scope>
    <source>
        <strain evidence="16 17">Q22</strain>
    </source>
</reference>
<evidence type="ECO:0000256" key="14">
    <source>
        <dbReference type="SAM" id="MobiDB-lite"/>
    </source>
</evidence>
<proteinExistence type="inferred from homology"/>
<feature type="transmembrane region" description="Helical" evidence="13">
    <location>
        <begin position="327"/>
        <end position="349"/>
    </location>
</feature>
<dbReference type="InterPro" id="IPR027256">
    <property type="entry name" value="P-typ_ATPase_IB"/>
</dbReference>
<feature type="transmembrane region" description="Helical" evidence="13">
    <location>
        <begin position="665"/>
        <end position="688"/>
    </location>
</feature>
<dbReference type="NCBIfam" id="TIGR01525">
    <property type="entry name" value="ATPase-IB_hvy"/>
    <property type="match status" value="1"/>
</dbReference>
<dbReference type="GO" id="GO:0016887">
    <property type="term" value="F:ATP hydrolysis activity"/>
    <property type="evidence" value="ECO:0007669"/>
    <property type="project" value="InterPro"/>
</dbReference>
<dbReference type="InterPro" id="IPR023299">
    <property type="entry name" value="ATPase_P-typ_cyto_dom_N"/>
</dbReference>
<dbReference type="GO" id="GO:0043682">
    <property type="term" value="F:P-type divalent copper transporter activity"/>
    <property type="evidence" value="ECO:0007669"/>
    <property type="project" value="TreeGrafter"/>
</dbReference>
<feature type="transmembrane region" description="Helical" evidence="13">
    <location>
        <begin position="109"/>
        <end position="127"/>
    </location>
</feature>
<sequence length="744" mass="78166">MDERARSDTDQTVRVGHEHHDHADHAAHAGSTGAGPSMQQHEEHGGHGEHSEHGGHGGHAGHEGHGGHAGHGDHVGQFRRLFWINLVLAVPVVAFSPMFAMLLGYELPAGAWAAWISPVLGTVMYVWGGRPFLTGAVSELRALKPGMMLLIGLAITVAFLASWGATIGLLDHELDFWWELGLLIVIMLLGHWLEMRSLAQTTSALDSLAALLPDEAERVEGDETVTVAPADLRVGDVVVVRPGGRVPADGTVIAGTASMDESMITGESKTVRRSDGDHVVAGTVATDSGIRIEVDAVGDDTALAGIRRLVEDAQNSSSRAQRIADRAAAWLFWFALGAAVITAAVWSMIGLPDEAVVRTITVLVIACPHALGLAIPLVVSIATERAARGGVLIKDRLALESMRTVTSVLFDKTGTLTKGQPTVVAVETVPGRDADDVLALAAAAETDSEHPLARAIVESATQRGLQIAAATGFESAPAVGVTATVDGATIRVGGPHLLAEEGEDELPIAEDWREHGAIILHVVEDGTVIGALELADAIRDESREAVDALHELDIEVVMITGDADAVARSVASDLGIDRYFAGVRPEDKSAKVQELQREGRRVAMVGDGVNDAPALAQADVGIAIGAGTDVAIASAGVILASDDPRSVLSVIELSRATYRKMKQNLWWAAGYNLISVPLAAGVLAPIGFVLPMSVGAILMSLSTIIVAGNAQLLRRLDLRPESSTRAIIGDRVGRSTPEPAPSRR</sequence>
<dbReference type="SUPFAM" id="SSF81665">
    <property type="entry name" value="Calcium ATPase, transmembrane domain M"/>
    <property type="match status" value="1"/>
</dbReference>
<keyword evidence="12 13" id="KW-0472">Membrane</keyword>
<dbReference type="InterPro" id="IPR018303">
    <property type="entry name" value="ATPase_P-typ_P_site"/>
</dbReference>
<gene>
    <name evidence="16" type="ORF">GJR97_11810</name>
</gene>
<dbReference type="GO" id="GO:0005507">
    <property type="term" value="F:copper ion binding"/>
    <property type="evidence" value="ECO:0007669"/>
    <property type="project" value="TreeGrafter"/>
</dbReference>
<comment type="subcellular location">
    <subcellularLocation>
        <location evidence="1">Cell membrane</location>
        <topology evidence="1">Multi-pass membrane protein</topology>
    </subcellularLocation>
</comment>
<evidence type="ECO:0000256" key="9">
    <source>
        <dbReference type="ARBA" id="ARBA00022967"/>
    </source>
</evidence>
<evidence type="ECO:0000256" key="5">
    <source>
        <dbReference type="ARBA" id="ARBA00022723"/>
    </source>
</evidence>
<dbReference type="PANTHER" id="PTHR43520:SF8">
    <property type="entry name" value="P-TYPE CU(+) TRANSPORTER"/>
    <property type="match status" value="1"/>
</dbReference>
<feature type="compositionally biased region" description="Basic and acidic residues" evidence="14">
    <location>
        <begin position="40"/>
        <end position="70"/>
    </location>
</feature>
<dbReference type="RefSeq" id="WP_154346628.1">
    <property type="nucleotide sequence ID" value="NZ_WKJD01000016.1"/>
</dbReference>
<dbReference type="NCBIfam" id="TIGR01494">
    <property type="entry name" value="ATPase_P-type"/>
    <property type="match status" value="1"/>
</dbReference>
<keyword evidence="17" id="KW-1185">Reference proteome</keyword>
<dbReference type="InterPro" id="IPR008250">
    <property type="entry name" value="ATPase_P-typ_transduc_dom_A_sf"/>
</dbReference>
<dbReference type="InterPro" id="IPR001757">
    <property type="entry name" value="P_typ_ATPase"/>
</dbReference>
<evidence type="ECO:0000256" key="11">
    <source>
        <dbReference type="ARBA" id="ARBA00023008"/>
    </source>
</evidence>
<evidence type="ECO:0000256" key="10">
    <source>
        <dbReference type="ARBA" id="ARBA00022989"/>
    </source>
</evidence>
<evidence type="ECO:0000256" key="1">
    <source>
        <dbReference type="ARBA" id="ARBA00004651"/>
    </source>
</evidence>
<dbReference type="NCBIfam" id="TIGR01511">
    <property type="entry name" value="ATPase-IB1_Cu"/>
    <property type="match status" value="1"/>
</dbReference>
<keyword evidence="4 13" id="KW-0812">Transmembrane</keyword>
<keyword evidence="8 13" id="KW-0067">ATP-binding</keyword>
<dbReference type="PROSITE" id="PS00154">
    <property type="entry name" value="ATPASE_E1_E2"/>
    <property type="match status" value="1"/>
</dbReference>
<evidence type="ECO:0000256" key="3">
    <source>
        <dbReference type="ARBA" id="ARBA00022475"/>
    </source>
</evidence>
<dbReference type="Gene3D" id="3.40.1110.10">
    <property type="entry name" value="Calcium-transporting ATPase, cytoplasmic domain N"/>
    <property type="match status" value="1"/>
</dbReference>
<dbReference type="SFLD" id="SFLDS00003">
    <property type="entry name" value="Haloacid_Dehalogenase"/>
    <property type="match status" value="1"/>
</dbReference>
<dbReference type="InterPro" id="IPR036412">
    <property type="entry name" value="HAD-like_sf"/>
</dbReference>
<evidence type="ECO:0000313" key="17">
    <source>
        <dbReference type="Proteomes" id="UP000476511"/>
    </source>
</evidence>
<dbReference type="SUPFAM" id="SSF81653">
    <property type="entry name" value="Calcium ATPase, transduction domain A"/>
    <property type="match status" value="1"/>
</dbReference>
<evidence type="ECO:0000256" key="13">
    <source>
        <dbReference type="RuleBase" id="RU362081"/>
    </source>
</evidence>
<keyword evidence="6 13" id="KW-0547">Nucleotide-binding</keyword>
<dbReference type="GO" id="GO:0005524">
    <property type="term" value="F:ATP binding"/>
    <property type="evidence" value="ECO:0007669"/>
    <property type="project" value="UniProtKB-UniRule"/>
</dbReference>
<evidence type="ECO:0000256" key="2">
    <source>
        <dbReference type="ARBA" id="ARBA00006024"/>
    </source>
</evidence>
<feature type="transmembrane region" description="Helical" evidence="13">
    <location>
        <begin position="694"/>
        <end position="713"/>
    </location>
</feature>
<name>A0A6L5R323_9MICO</name>
<dbReference type="InterPro" id="IPR059000">
    <property type="entry name" value="ATPase_P-type_domA"/>
</dbReference>
<comment type="caution">
    <text evidence="16">The sequence shown here is derived from an EMBL/GenBank/DDBJ whole genome shotgun (WGS) entry which is preliminary data.</text>
</comment>
<dbReference type="SFLD" id="SFLDG00002">
    <property type="entry name" value="C1.7:_P-type_atpase_like"/>
    <property type="match status" value="1"/>
</dbReference>